<dbReference type="Proteomes" id="UP000230069">
    <property type="component" value="Unassembled WGS sequence"/>
</dbReference>
<dbReference type="SUPFAM" id="SSF48452">
    <property type="entry name" value="TPR-like"/>
    <property type="match status" value="2"/>
</dbReference>
<sequence>MQISEHLKSLLKKCKTLNQTKQIQAQILTNGLNDLLPNFLHHLLQSTSINKTSQISFQYVHQVFDQLPNPDVFTWACTIRYFSQNGQFKDAIPLYIRMHCVGSHPSTYAVAAALKACARISKKILGTLIHTQVFKYGFNFDVYVQTSLVDFYSKLGIMETAQSVFNEMSERNVVSWNSILHGYLKSVELSKARDFFDEIPMKDVVSWNSMISGYAKAGDMGQANCLFEEMPERNSASWNAVISGYADRGNMEEARKLFNEMPQRSNVSWIAMISGYSKCGNVDSARELFDSFREKDLFSWNAMIACYAQNSRPKEALQLFHEMRKPNINKQPDEMTFSCVISACSQLGDLEFGLWIKTYMNRIGVALDDHLATALIDLYAKCGCIDKAYELFHGLKRKDVVAYSAMILGCGINGNALEAIRLFEEMISANIGPNSVTYTGILTAYNHAGLFEEAYRCFSSMSTKHGLMPTSDHYGIMVDLLGRAGKLEEAHRVIKSMPMRPHAGVWGALLLACRVHCNVELGEIAAQHCIELEPDTSGYYSLLANIYVSAERWEDAKRLRKVMEEKKVSKIPGCSWIQ</sequence>
<feature type="repeat" description="PPR" evidence="3">
    <location>
        <begin position="434"/>
        <end position="469"/>
    </location>
</feature>
<dbReference type="Pfam" id="PF01535">
    <property type="entry name" value="PPR"/>
    <property type="match status" value="3"/>
</dbReference>
<dbReference type="InterPro" id="IPR011990">
    <property type="entry name" value="TPR-like_helical_dom_sf"/>
</dbReference>
<protein>
    <recommendedName>
        <fullName evidence="6">Pentacotripeptide-repeat region of PRORP domain-containing protein</fullName>
    </recommendedName>
</protein>
<dbReference type="Gene3D" id="1.25.40.10">
    <property type="entry name" value="Tetratricopeptide repeat domain"/>
    <property type="match status" value="5"/>
</dbReference>
<feature type="repeat" description="PPR" evidence="3">
    <location>
        <begin position="141"/>
        <end position="175"/>
    </location>
</feature>
<feature type="repeat" description="PPR" evidence="3">
    <location>
        <begin position="265"/>
        <end position="295"/>
    </location>
</feature>
<keyword evidence="1" id="KW-0677">Repeat</keyword>
<organism evidence="4 5">
    <name type="scientific">Aquilegia coerulea</name>
    <name type="common">Rocky mountain columbine</name>
    <dbReference type="NCBI Taxonomy" id="218851"/>
    <lineage>
        <taxon>Eukaryota</taxon>
        <taxon>Viridiplantae</taxon>
        <taxon>Streptophyta</taxon>
        <taxon>Embryophyta</taxon>
        <taxon>Tracheophyta</taxon>
        <taxon>Spermatophyta</taxon>
        <taxon>Magnoliopsida</taxon>
        <taxon>Ranunculales</taxon>
        <taxon>Ranunculaceae</taxon>
        <taxon>Thalictroideae</taxon>
        <taxon>Aquilegia</taxon>
    </lineage>
</organism>
<dbReference type="InterPro" id="IPR046848">
    <property type="entry name" value="E_motif"/>
</dbReference>
<dbReference type="FunFam" id="1.25.40.10:FF:001214">
    <property type="entry name" value="Pentatricopeptide repeat-containing protein At2g20540"/>
    <property type="match status" value="1"/>
</dbReference>
<dbReference type="GO" id="GO:0009451">
    <property type="term" value="P:RNA modification"/>
    <property type="evidence" value="ECO:0007669"/>
    <property type="project" value="InterPro"/>
</dbReference>
<evidence type="ECO:0000256" key="3">
    <source>
        <dbReference type="PROSITE-ProRule" id="PRU00708"/>
    </source>
</evidence>
<feature type="repeat" description="PPR" evidence="3">
    <location>
        <begin position="399"/>
        <end position="433"/>
    </location>
</feature>
<dbReference type="InterPro" id="IPR046960">
    <property type="entry name" value="PPR_At4g14850-like_plant"/>
</dbReference>
<dbReference type="GO" id="GO:0003723">
    <property type="term" value="F:RNA binding"/>
    <property type="evidence" value="ECO:0007669"/>
    <property type="project" value="InterPro"/>
</dbReference>
<evidence type="ECO:0000256" key="2">
    <source>
        <dbReference type="ARBA" id="ARBA00061659"/>
    </source>
</evidence>
<feature type="repeat" description="PPR" evidence="3">
    <location>
        <begin position="71"/>
        <end position="105"/>
    </location>
</feature>
<evidence type="ECO:0000256" key="1">
    <source>
        <dbReference type="ARBA" id="ARBA00022737"/>
    </source>
</evidence>
<dbReference type="FunCoup" id="A0A2G5E367">
    <property type="interactions" value="494"/>
</dbReference>
<dbReference type="PANTHER" id="PTHR47926:SF545">
    <property type="entry name" value="PENTACOTRIPEPTIDE-REPEAT REGION OF PRORP DOMAIN-CONTAINING PROTEIN"/>
    <property type="match status" value="1"/>
</dbReference>
<accession>A0A2G5E367</accession>
<dbReference type="InterPro" id="IPR002885">
    <property type="entry name" value="PPR_rpt"/>
</dbReference>
<dbReference type="FunFam" id="1.25.40.10:FF:000348">
    <property type="entry name" value="Pentatricopeptide repeat-containing protein chloroplastic"/>
    <property type="match status" value="1"/>
</dbReference>
<name>A0A2G5E367_AQUCA</name>
<gene>
    <name evidence="4" type="ORF">AQUCO_01300605v1</name>
</gene>
<evidence type="ECO:0000313" key="5">
    <source>
        <dbReference type="Proteomes" id="UP000230069"/>
    </source>
</evidence>
<evidence type="ECO:0008006" key="6">
    <source>
        <dbReference type="Google" id="ProtNLM"/>
    </source>
</evidence>
<comment type="similarity">
    <text evidence="2">Belongs to the PPR family. PCMP-E subfamily.</text>
</comment>
<evidence type="ECO:0000313" key="4">
    <source>
        <dbReference type="EMBL" id="PIA49977.1"/>
    </source>
</evidence>
<dbReference type="Pfam" id="PF13041">
    <property type="entry name" value="PPR_2"/>
    <property type="match status" value="3"/>
</dbReference>
<dbReference type="AlphaFoldDB" id="A0A2G5E367"/>
<dbReference type="Pfam" id="PF20431">
    <property type="entry name" value="E_motif"/>
    <property type="match status" value="1"/>
</dbReference>
<dbReference type="NCBIfam" id="TIGR00756">
    <property type="entry name" value="PPR"/>
    <property type="match status" value="8"/>
</dbReference>
<feature type="repeat" description="PPR" evidence="3">
    <location>
        <begin position="203"/>
        <end position="237"/>
    </location>
</feature>
<dbReference type="EMBL" id="KZ305030">
    <property type="protein sequence ID" value="PIA49977.1"/>
    <property type="molecule type" value="Genomic_DNA"/>
</dbReference>
<dbReference type="PROSITE" id="PS51375">
    <property type="entry name" value="PPR"/>
    <property type="match status" value="7"/>
</dbReference>
<dbReference type="STRING" id="218851.A0A2G5E367"/>
<dbReference type="InParanoid" id="A0A2G5E367"/>
<dbReference type="OrthoDB" id="185373at2759"/>
<keyword evidence="5" id="KW-1185">Reference proteome</keyword>
<dbReference type="PANTHER" id="PTHR47926">
    <property type="entry name" value="PENTATRICOPEPTIDE REPEAT-CONTAINING PROTEIN"/>
    <property type="match status" value="1"/>
</dbReference>
<proteinExistence type="inferred from homology"/>
<dbReference type="FunFam" id="1.25.40.10:FF:001097">
    <property type="entry name" value="Pentatricopeptide repeat-containing protein At4g22760"/>
    <property type="match status" value="1"/>
</dbReference>
<feature type="repeat" description="PPR" evidence="3">
    <location>
        <begin position="296"/>
        <end position="330"/>
    </location>
</feature>
<reference evidence="4 5" key="1">
    <citation type="submission" date="2017-09" db="EMBL/GenBank/DDBJ databases">
        <title>WGS assembly of Aquilegia coerulea Goldsmith.</title>
        <authorList>
            <person name="Hodges S."/>
            <person name="Kramer E."/>
            <person name="Nordborg M."/>
            <person name="Tomkins J."/>
            <person name="Borevitz J."/>
            <person name="Derieg N."/>
            <person name="Yan J."/>
            <person name="Mihaltcheva S."/>
            <person name="Hayes R.D."/>
            <person name="Rokhsar D."/>
        </authorList>
    </citation>
    <scope>NUCLEOTIDE SEQUENCE [LARGE SCALE GENOMIC DNA]</scope>
    <source>
        <strain evidence="5">cv. Goldsmith</strain>
    </source>
</reference>